<accession>A0ABS3FPK7</accession>
<protein>
    <submittedName>
        <fullName evidence="1">Uncharacterized protein</fullName>
    </submittedName>
</protein>
<proteinExistence type="predicted"/>
<sequence>MNLEAIYARHLVELGYLQEIIQGLGYPAELIERSPEIPYHTLVAQLDHDSADRVREMACTFYPLNEEDTQNLLLLQYFLELPFEIHPQAYPDVYKLLLEVNNKSVLGHFSITADKPKIHHRYIQTLPATNLLAEEATAEVVTLFNYTSLMLGDIIESVATQKKSTDEAMQMI</sequence>
<name>A0ABS3FPK7_9CYAN</name>
<dbReference type="Proteomes" id="UP000664844">
    <property type="component" value="Unassembled WGS sequence"/>
</dbReference>
<dbReference type="EMBL" id="JAFLQW010000221">
    <property type="protein sequence ID" value="MBO0349045.1"/>
    <property type="molecule type" value="Genomic_DNA"/>
</dbReference>
<organism evidence="1 2">
    <name type="scientific">Phormidium pseudopriestleyi FRX01</name>
    <dbReference type="NCBI Taxonomy" id="1759528"/>
    <lineage>
        <taxon>Bacteria</taxon>
        <taxon>Bacillati</taxon>
        <taxon>Cyanobacteriota</taxon>
        <taxon>Cyanophyceae</taxon>
        <taxon>Oscillatoriophycideae</taxon>
        <taxon>Oscillatoriales</taxon>
        <taxon>Oscillatoriaceae</taxon>
        <taxon>Phormidium</taxon>
    </lineage>
</organism>
<dbReference type="RefSeq" id="WP_207087579.1">
    <property type="nucleotide sequence ID" value="NZ_JAFLQW010000221.1"/>
</dbReference>
<comment type="caution">
    <text evidence="1">The sequence shown here is derived from an EMBL/GenBank/DDBJ whole genome shotgun (WGS) entry which is preliminary data.</text>
</comment>
<evidence type="ECO:0000313" key="2">
    <source>
        <dbReference type="Proteomes" id="UP000664844"/>
    </source>
</evidence>
<evidence type="ECO:0000313" key="1">
    <source>
        <dbReference type="EMBL" id="MBO0349045.1"/>
    </source>
</evidence>
<keyword evidence="2" id="KW-1185">Reference proteome</keyword>
<gene>
    <name evidence="1" type="ORF">J0895_08010</name>
</gene>
<reference evidence="1 2" key="1">
    <citation type="submission" date="2021-03" db="EMBL/GenBank/DDBJ databases">
        <title>Metabolic Capacity of the Antarctic Cyanobacterium Phormidium pseudopriestleyi that Sustains Oxygenic Photosynthesis in the Presence of Hydrogen Sulfide.</title>
        <authorList>
            <person name="Lumian J.E."/>
            <person name="Jungblut A.D."/>
            <person name="Dillon M.L."/>
            <person name="Hawes I."/>
            <person name="Doran P.T."/>
            <person name="Mackey T.J."/>
            <person name="Dick G.J."/>
            <person name="Grettenberger C.L."/>
            <person name="Sumner D.Y."/>
        </authorList>
    </citation>
    <scope>NUCLEOTIDE SEQUENCE [LARGE SCALE GENOMIC DNA]</scope>
    <source>
        <strain evidence="1 2">FRX01</strain>
    </source>
</reference>